<dbReference type="AlphaFoldDB" id="A0AAD6HWI4"/>
<keyword evidence="1" id="KW-0732">Signal</keyword>
<accession>A0AAD6HWI4</accession>
<gene>
    <name evidence="2" type="ORF">N7493_000457</name>
</gene>
<reference evidence="2" key="1">
    <citation type="journal article" date="2023" name="IMA Fungus">
        <title>Comparative genomic study of the Penicillium genus elucidates a diverse pangenome and 15 lateral gene transfer events.</title>
        <authorList>
            <person name="Petersen C."/>
            <person name="Sorensen T."/>
            <person name="Nielsen M.R."/>
            <person name="Sondergaard T.E."/>
            <person name="Sorensen J.L."/>
            <person name="Fitzpatrick D.A."/>
            <person name="Frisvad J.C."/>
            <person name="Nielsen K.L."/>
        </authorList>
    </citation>
    <scope>NUCLEOTIDE SEQUENCE</scope>
    <source>
        <strain evidence="2">IBT 17514</strain>
    </source>
</reference>
<proteinExistence type="predicted"/>
<dbReference type="EMBL" id="JAQJAN010000001">
    <property type="protein sequence ID" value="KAJ5740585.1"/>
    <property type="molecule type" value="Genomic_DNA"/>
</dbReference>
<evidence type="ECO:0000256" key="1">
    <source>
        <dbReference type="SAM" id="SignalP"/>
    </source>
</evidence>
<feature type="signal peptide" evidence="1">
    <location>
        <begin position="1"/>
        <end position="17"/>
    </location>
</feature>
<evidence type="ECO:0000313" key="3">
    <source>
        <dbReference type="Proteomes" id="UP001215712"/>
    </source>
</evidence>
<reference evidence="2" key="2">
    <citation type="submission" date="2023-01" db="EMBL/GenBank/DDBJ databases">
        <authorList>
            <person name="Petersen C."/>
        </authorList>
    </citation>
    <scope>NUCLEOTIDE SEQUENCE</scope>
    <source>
        <strain evidence="2">IBT 17514</strain>
    </source>
</reference>
<feature type="chain" id="PRO_5042068356" description="SH3 domain-containing protein" evidence="1">
    <location>
        <begin position="18"/>
        <end position="252"/>
    </location>
</feature>
<protein>
    <recommendedName>
        <fullName evidence="4">SH3 domain-containing protein</fullName>
    </recommendedName>
</protein>
<evidence type="ECO:0008006" key="4">
    <source>
        <dbReference type="Google" id="ProtNLM"/>
    </source>
</evidence>
<name>A0AAD6HWI4_9EURO</name>
<organism evidence="2 3">
    <name type="scientific">Penicillium malachiteum</name>
    <dbReference type="NCBI Taxonomy" id="1324776"/>
    <lineage>
        <taxon>Eukaryota</taxon>
        <taxon>Fungi</taxon>
        <taxon>Dikarya</taxon>
        <taxon>Ascomycota</taxon>
        <taxon>Pezizomycotina</taxon>
        <taxon>Eurotiomycetes</taxon>
        <taxon>Eurotiomycetidae</taxon>
        <taxon>Eurotiales</taxon>
        <taxon>Aspergillaceae</taxon>
        <taxon>Penicillium</taxon>
    </lineage>
</organism>
<dbReference type="Proteomes" id="UP001215712">
    <property type="component" value="Unassembled WGS sequence"/>
</dbReference>
<evidence type="ECO:0000313" key="2">
    <source>
        <dbReference type="EMBL" id="KAJ5740585.1"/>
    </source>
</evidence>
<comment type="caution">
    <text evidence="2">The sequence shown here is derived from an EMBL/GenBank/DDBJ whole genome shotgun (WGS) entry which is preliminary data.</text>
</comment>
<keyword evidence="3" id="KW-1185">Reference proteome</keyword>
<sequence length="252" mass="27844">MHALIIITMALLAICTAEPPPRAGFDSDMYLSDMCWPLFSNITRIVDLHLTEKDLIPTLANSPFPCEQALYIASVCLANGTTEIDYLAEQQCICGGGFWEASRGCDDCYTVHGLVEHGKNRSEKMALDASTRSSLSLAECTRTPPNAPFSDLFPPLNYSKIFHYSPPTLTSDLFPNRTEVSDYFTPTVNLIPGPITGTATARNTVFSKYGVAHAIHTTQKTAELKNGDLLKVQEIKEFKWIVVVFLCFVLVI</sequence>